<dbReference type="AlphaFoldDB" id="A0A545VW25"/>
<name>A0A545VW25_9HYPO</name>
<gene>
    <name evidence="1" type="ORF">IF1G_05880</name>
</gene>
<evidence type="ECO:0000313" key="1">
    <source>
        <dbReference type="EMBL" id="TQV94893.1"/>
    </source>
</evidence>
<dbReference type="Proteomes" id="UP000315783">
    <property type="component" value="Unassembled WGS sequence"/>
</dbReference>
<reference evidence="1 2" key="1">
    <citation type="journal article" date="2019" name="Appl. Microbiol. Biotechnol.">
        <title>Genome sequence of Isaria javanica and comparative genome analysis insights into family S53 peptidase evolution in fungal entomopathogens.</title>
        <authorList>
            <person name="Lin R."/>
            <person name="Zhang X."/>
            <person name="Xin B."/>
            <person name="Zou M."/>
            <person name="Gao Y."/>
            <person name="Qin F."/>
            <person name="Hu Q."/>
            <person name="Xie B."/>
            <person name="Cheng X."/>
        </authorList>
    </citation>
    <scope>NUCLEOTIDE SEQUENCE [LARGE SCALE GENOMIC DNA]</scope>
    <source>
        <strain evidence="1 2">IJ1G</strain>
    </source>
</reference>
<comment type="caution">
    <text evidence="1">The sequence shown here is derived from an EMBL/GenBank/DDBJ whole genome shotgun (WGS) entry which is preliminary data.</text>
</comment>
<keyword evidence="2" id="KW-1185">Reference proteome</keyword>
<organism evidence="1 2">
    <name type="scientific">Cordyceps javanica</name>
    <dbReference type="NCBI Taxonomy" id="43265"/>
    <lineage>
        <taxon>Eukaryota</taxon>
        <taxon>Fungi</taxon>
        <taxon>Dikarya</taxon>
        <taxon>Ascomycota</taxon>
        <taxon>Pezizomycotina</taxon>
        <taxon>Sordariomycetes</taxon>
        <taxon>Hypocreomycetidae</taxon>
        <taxon>Hypocreales</taxon>
        <taxon>Cordycipitaceae</taxon>
        <taxon>Cordyceps</taxon>
    </lineage>
</organism>
<accession>A0A545VW25</accession>
<protein>
    <submittedName>
        <fullName evidence="1">Uncharacterized protein</fullName>
    </submittedName>
</protein>
<sequence>MQIPVLSNQFVLSNRGCEGWIDRCSVVSIVCCALDIWILLRKHNAATINHTIEIISPVVTKGTCVITYI</sequence>
<proteinExistence type="predicted"/>
<evidence type="ECO:0000313" key="2">
    <source>
        <dbReference type="Proteomes" id="UP000315783"/>
    </source>
</evidence>
<dbReference type="EMBL" id="SPUK01000008">
    <property type="protein sequence ID" value="TQV94893.1"/>
    <property type="molecule type" value="Genomic_DNA"/>
</dbReference>